<organism evidence="3 4">
    <name type="scientific">Ilyobacter polytropus (strain ATCC 51220 / DSM 2926 / LMG 16218 / CuHBu1)</name>
    <dbReference type="NCBI Taxonomy" id="572544"/>
    <lineage>
        <taxon>Bacteria</taxon>
        <taxon>Fusobacteriati</taxon>
        <taxon>Fusobacteriota</taxon>
        <taxon>Fusobacteriia</taxon>
        <taxon>Fusobacteriales</taxon>
        <taxon>Fusobacteriaceae</taxon>
        <taxon>Ilyobacter</taxon>
    </lineage>
</organism>
<evidence type="ECO:0000313" key="3">
    <source>
        <dbReference type="EMBL" id="ADO82904.1"/>
    </source>
</evidence>
<dbReference type="PANTHER" id="PTHR41771">
    <property type="entry name" value="MEMBRANE PROTEIN-RELATED"/>
    <property type="match status" value="1"/>
</dbReference>
<feature type="transmembrane region" description="Helical" evidence="1">
    <location>
        <begin position="286"/>
        <end position="311"/>
    </location>
</feature>
<feature type="transmembrane region" description="Helical" evidence="1">
    <location>
        <begin position="135"/>
        <end position="155"/>
    </location>
</feature>
<feature type="transmembrane region" description="Helical" evidence="1">
    <location>
        <begin position="194"/>
        <end position="216"/>
    </location>
</feature>
<accession>E3H7V2</accession>
<dbReference type="Pfam" id="PF07907">
    <property type="entry name" value="YibE_F"/>
    <property type="match status" value="1"/>
</dbReference>
<dbReference type="Proteomes" id="UP000006875">
    <property type="component" value="Chromosome"/>
</dbReference>
<keyword evidence="1" id="KW-0472">Membrane</keyword>
<dbReference type="KEGG" id="ipo:Ilyop_1123"/>
<feature type="transmembrane region" description="Helical" evidence="1">
    <location>
        <begin position="112"/>
        <end position="128"/>
    </location>
</feature>
<gene>
    <name evidence="3" type="ordered locus">Ilyop_1123</name>
</gene>
<sequence>MKKIFVLLFIFVLSAISFSDQKDNYIKGRVTQKVRSYEPQEFEDEVVKVDVYNVIIEDGIDSGKVIEVDFPIYRESAFNIPLKEGMDVVLYTEIADDGKNVYYISDIDKRNNMLLLGGLFIVLTFILSRFKGLKAILALGITVAGIFKFFLPGVIYGYSPILLSVIMAFFASLVTIFLISGFNHKGKVAMAGSIGGVAFAGILSYIFSIKMGITGYSDIDALNYAPMLVGIKVRELVSAGVILGSMGAVMDVAVSISSALDEIKQKNPDLHPMEIFKSGMNIGSDIIGTMVNTLILAYIGSSLFTVMLIVMQRTEYPIIRILNFEFMAVEVLRSLSGSIGILVAVPLTSYLSSFRGEMRRI</sequence>
<dbReference type="eggNOG" id="COG5438">
    <property type="taxonomic scope" value="Bacteria"/>
</dbReference>
<protein>
    <submittedName>
        <fullName evidence="3">YibE/F family protein</fullName>
    </submittedName>
</protein>
<evidence type="ECO:0000256" key="2">
    <source>
        <dbReference type="SAM" id="SignalP"/>
    </source>
</evidence>
<dbReference type="RefSeq" id="WP_013387571.1">
    <property type="nucleotide sequence ID" value="NC_014632.1"/>
</dbReference>
<evidence type="ECO:0000313" key="4">
    <source>
        <dbReference type="Proteomes" id="UP000006875"/>
    </source>
</evidence>
<feature type="transmembrane region" description="Helical" evidence="1">
    <location>
        <begin position="331"/>
        <end position="351"/>
    </location>
</feature>
<dbReference type="OrthoDB" id="5753718at2"/>
<feature type="transmembrane region" description="Helical" evidence="1">
    <location>
        <begin position="236"/>
        <end position="256"/>
    </location>
</feature>
<dbReference type="InterPro" id="IPR012507">
    <property type="entry name" value="YibE_F"/>
</dbReference>
<keyword evidence="1" id="KW-0812">Transmembrane</keyword>
<dbReference type="EMBL" id="CP002281">
    <property type="protein sequence ID" value="ADO82904.1"/>
    <property type="molecule type" value="Genomic_DNA"/>
</dbReference>
<name>E3H7V2_ILYPC</name>
<dbReference type="AlphaFoldDB" id="E3H7V2"/>
<evidence type="ECO:0000256" key="1">
    <source>
        <dbReference type="SAM" id="Phobius"/>
    </source>
</evidence>
<keyword evidence="1" id="KW-1133">Transmembrane helix</keyword>
<proteinExistence type="predicted"/>
<feature type="transmembrane region" description="Helical" evidence="1">
    <location>
        <begin position="161"/>
        <end position="182"/>
    </location>
</feature>
<feature type="signal peptide" evidence="2">
    <location>
        <begin position="1"/>
        <end position="19"/>
    </location>
</feature>
<keyword evidence="4" id="KW-1185">Reference proteome</keyword>
<dbReference type="HOGENOM" id="CLU_028166_4_0_0"/>
<dbReference type="STRING" id="572544.Ilyop_1123"/>
<reference evidence="3 4" key="1">
    <citation type="journal article" date="2010" name="Stand. Genomic Sci.">
        <title>Complete genome sequence of Ilyobacter polytropus type strain (CuHbu1).</title>
        <authorList>
            <person name="Sikorski J."/>
            <person name="Chertkov O."/>
            <person name="Lapidus A."/>
            <person name="Nolan M."/>
            <person name="Lucas S."/>
            <person name="Del Rio T.G."/>
            <person name="Tice H."/>
            <person name="Cheng J.F."/>
            <person name="Tapia R."/>
            <person name="Han C."/>
            <person name="Goodwin L."/>
            <person name="Pitluck S."/>
            <person name="Liolios K."/>
            <person name="Ivanova N."/>
            <person name="Mavromatis K."/>
            <person name="Mikhailova N."/>
            <person name="Pati A."/>
            <person name="Chen A."/>
            <person name="Palaniappan K."/>
            <person name="Land M."/>
            <person name="Hauser L."/>
            <person name="Chang Y.J."/>
            <person name="Jeffries C.D."/>
            <person name="Brambilla E."/>
            <person name="Yasawong M."/>
            <person name="Rohde M."/>
            <person name="Pukall R."/>
            <person name="Spring S."/>
            <person name="Goker M."/>
            <person name="Woyke T."/>
            <person name="Bristow J."/>
            <person name="Eisen J.A."/>
            <person name="Markowitz V."/>
            <person name="Hugenholtz P."/>
            <person name="Kyrpides N.C."/>
            <person name="Klenk H.P."/>
        </authorList>
    </citation>
    <scope>NUCLEOTIDE SEQUENCE [LARGE SCALE GENOMIC DNA]</scope>
    <source>
        <strain evidence="4">ATCC 51220 / DSM 2926 / LMG 16218 / CuHBu1</strain>
    </source>
</reference>
<keyword evidence="2" id="KW-0732">Signal</keyword>
<feature type="chain" id="PRO_5003169990" evidence="2">
    <location>
        <begin position="20"/>
        <end position="361"/>
    </location>
</feature>
<dbReference type="PANTHER" id="PTHR41771:SF1">
    <property type="entry name" value="MEMBRANE PROTEIN"/>
    <property type="match status" value="1"/>
</dbReference>